<proteinExistence type="predicted"/>
<evidence type="ECO:0000256" key="1">
    <source>
        <dbReference type="SAM" id="Phobius"/>
    </source>
</evidence>
<organism evidence="2">
    <name type="scientific">Methanococcus maripaludis (strain C5 / ATCC BAA-1333)</name>
    <dbReference type="NCBI Taxonomy" id="402880"/>
    <lineage>
        <taxon>Archaea</taxon>
        <taxon>Methanobacteriati</taxon>
        <taxon>Methanobacteriota</taxon>
        <taxon>Methanomada group</taxon>
        <taxon>Methanococci</taxon>
        <taxon>Methanococcales</taxon>
        <taxon>Methanococcaceae</taxon>
        <taxon>Methanococcus</taxon>
    </lineage>
</organism>
<keyword evidence="1" id="KW-0472">Membrane</keyword>
<protein>
    <submittedName>
        <fullName evidence="2">Uncharacterized protein</fullName>
    </submittedName>
</protein>
<feature type="transmembrane region" description="Helical" evidence="1">
    <location>
        <begin position="31"/>
        <end position="49"/>
    </location>
</feature>
<name>O06101_METM5</name>
<reference evidence="2" key="1">
    <citation type="journal article" date="1997" name="J. Bacteriol.">
        <title>Characterization of pURB500 from the archaeon Methanococcus maripaludis and construction of a shuttle vector.</title>
        <authorList>
            <person name="Tumbula D.L."/>
            <person name="Bowen T.L."/>
            <person name="Whitman W.B."/>
        </authorList>
    </citation>
    <scope>NUCLEOTIDE SEQUENCE</scope>
    <source>
        <strain evidence="2">C5</strain>
        <plasmid evidence="2">pURB500</plasmid>
    </source>
</reference>
<geneLocation type="plasmid" evidence="2">
    <name>pURB500</name>
</geneLocation>
<accession>O06101</accession>
<keyword evidence="1" id="KW-1133">Transmembrane helix</keyword>
<evidence type="ECO:0000313" key="2">
    <source>
        <dbReference type="EMBL" id="AAC45250.1"/>
    </source>
</evidence>
<dbReference type="EMBL" id="U47023">
    <property type="protein sequence ID" value="AAC45250.1"/>
    <property type="molecule type" value="Genomic_DNA"/>
</dbReference>
<sequence>MFRLVRGLLNVPLINQSLLILYRLYHTVFLKYLIFGRVSCILGRVFLCFRQYRLIGRDLLLYTYRFQMSLFSKFGVFLKYLLLSFLRGYSIVLLCLYSPRFESQLF</sequence>
<feature type="transmembrane region" description="Helical" evidence="1">
    <location>
        <begin position="70"/>
        <end position="99"/>
    </location>
</feature>
<keyword evidence="2" id="KW-0614">Plasmid</keyword>
<dbReference type="AlphaFoldDB" id="O06101"/>
<keyword evidence="1" id="KW-0812">Transmembrane</keyword>